<evidence type="ECO:0000313" key="2">
    <source>
        <dbReference type="Proteomes" id="UP000480548"/>
    </source>
</evidence>
<comment type="caution">
    <text evidence="1">The sequence shown here is derived from an EMBL/GenBank/DDBJ whole genome shotgun (WGS) entry which is preliminary data.</text>
</comment>
<proteinExistence type="predicted"/>
<name>A0A7C8NWW7_ORBOL</name>
<dbReference type="AlphaFoldDB" id="A0A7C8NWW7"/>
<dbReference type="EMBL" id="WIQZ01000023">
    <property type="protein sequence ID" value="KAF3138188.1"/>
    <property type="molecule type" value="Genomic_DNA"/>
</dbReference>
<accession>A0A7C8NWW7</accession>
<sequence length="403" mass="46680">MSIDNRVGTFHHNYFPPVDKSSSSTPILSINQLVLESPKDNKTMATIFDLLNELMDEGGIDLNEDYWLALRMTCQKLNDKCREYHLNSKYTHRRALLVQESMENLAKISQHSSKVNLRVQYLDISCLSPYSLEHGFYNYNPWQGGRTSLTDEELKMMAAVQKFDREHHKQIEGPSPDPSIMIAPLIQALQNLPNLQEELDLGLEYVVRLDDEFKEEVITLPESRMFSSLRKLRLAGFKIDVENLKVFLIHCKQSLKEFTLDQLVTQDPEKDCFEFLNDNFKLELFKIGFPDYPLGFDDWEFDDEEFERQLPSLEALGNWSSKSMVCTIQGQSFGGDYYLEKHLWRELSTYDSPNRFWTSITEGNWGGSEGSDGEWGTSGEIVIEENDGGRFHFDSDDERYYSG</sequence>
<reference evidence="1 2" key="1">
    <citation type="submission" date="2019-06" db="EMBL/GenBank/DDBJ databases">
        <authorList>
            <person name="Palmer J.M."/>
        </authorList>
    </citation>
    <scope>NUCLEOTIDE SEQUENCE [LARGE SCALE GENOMIC DNA]</scope>
    <source>
        <strain evidence="1 2">TWF703</strain>
    </source>
</reference>
<dbReference type="Proteomes" id="UP000480548">
    <property type="component" value="Unassembled WGS sequence"/>
</dbReference>
<evidence type="ECO:0000313" key="1">
    <source>
        <dbReference type="EMBL" id="KAF3138188.1"/>
    </source>
</evidence>
<protein>
    <submittedName>
        <fullName evidence="1">Uncharacterized protein</fullName>
    </submittedName>
</protein>
<organism evidence="1 2">
    <name type="scientific">Orbilia oligospora</name>
    <name type="common">Nematode-trapping fungus</name>
    <name type="synonym">Arthrobotrys oligospora</name>
    <dbReference type="NCBI Taxonomy" id="2813651"/>
    <lineage>
        <taxon>Eukaryota</taxon>
        <taxon>Fungi</taxon>
        <taxon>Dikarya</taxon>
        <taxon>Ascomycota</taxon>
        <taxon>Pezizomycotina</taxon>
        <taxon>Orbiliomycetes</taxon>
        <taxon>Orbiliales</taxon>
        <taxon>Orbiliaceae</taxon>
        <taxon>Orbilia</taxon>
    </lineage>
</organism>
<gene>
    <name evidence="1" type="ORF">TWF703_004717</name>
</gene>